<evidence type="ECO:0000313" key="3">
    <source>
        <dbReference type="Proteomes" id="UP000473648"/>
    </source>
</evidence>
<feature type="transmembrane region" description="Helical" evidence="1">
    <location>
        <begin position="12"/>
        <end position="34"/>
    </location>
</feature>
<keyword evidence="1" id="KW-0812">Transmembrane</keyword>
<dbReference type="Proteomes" id="UP000473648">
    <property type="component" value="Unassembled WGS sequence"/>
</dbReference>
<reference evidence="2" key="1">
    <citation type="journal article" date="2020" name="Appl. Environ. Microbiol.">
        <title>Medium-Chain Fatty Acid Synthesis by 'Candidatus Weimeria bifida' gen. nov., sp. nov., and 'Candidatus Pseudoramibacter fermentans' sp. nov.</title>
        <authorList>
            <person name="Scarborough M.J."/>
            <person name="Myers K.S."/>
            <person name="Donohue T.J."/>
            <person name="Noguera D.R."/>
        </authorList>
    </citation>
    <scope>NUCLEOTIDE SEQUENCE</scope>
    <source>
        <strain evidence="2">EUB1.1</strain>
    </source>
</reference>
<gene>
    <name evidence="2" type="ORF">FRC53_02530</name>
</gene>
<evidence type="ECO:0000256" key="1">
    <source>
        <dbReference type="SAM" id="Phobius"/>
    </source>
</evidence>
<keyword evidence="1" id="KW-0472">Membrane</keyword>
<evidence type="ECO:0000313" key="2">
    <source>
        <dbReference type="EMBL" id="MQM72309.1"/>
    </source>
</evidence>
<feature type="transmembrane region" description="Helical" evidence="1">
    <location>
        <begin position="92"/>
        <end position="110"/>
    </location>
</feature>
<protein>
    <submittedName>
        <fullName evidence="2">Uncharacterized protein</fullName>
    </submittedName>
</protein>
<dbReference type="AlphaFoldDB" id="A0A6L5GPW8"/>
<keyword evidence="3" id="KW-1185">Reference proteome</keyword>
<organism evidence="2 3">
    <name type="scientific">Candidatus Pseudoramibacter fermentans</name>
    <dbReference type="NCBI Taxonomy" id="2594427"/>
    <lineage>
        <taxon>Bacteria</taxon>
        <taxon>Bacillati</taxon>
        <taxon>Bacillota</taxon>
        <taxon>Clostridia</taxon>
        <taxon>Eubacteriales</taxon>
        <taxon>Eubacteriaceae</taxon>
        <taxon>Pseudoramibacter</taxon>
    </lineage>
</organism>
<feature type="transmembrane region" description="Helical" evidence="1">
    <location>
        <begin position="54"/>
        <end position="71"/>
    </location>
</feature>
<sequence>MKIEKRQKLAGLISVLLMLINLIRHFLFLGHAISYRALWGTMVTNLPSTTVGEWIYVVFWVIAIAMTVQMARRPFLKRHRRRLTLSPPSTGLWTGNILAAVLVFLTAVACSRSDVLSVRVGCGLVMWFNFLVEVYFLYMSVLRKKKGKKILRKHRQHR</sequence>
<dbReference type="EMBL" id="VOGB01000004">
    <property type="protein sequence ID" value="MQM72309.1"/>
    <property type="molecule type" value="Genomic_DNA"/>
</dbReference>
<keyword evidence="1" id="KW-1133">Transmembrane helix</keyword>
<proteinExistence type="predicted"/>
<comment type="caution">
    <text evidence="2">The sequence shown here is derived from an EMBL/GenBank/DDBJ whole genome shotgun (WGS) entry which is preliminary data.</text>
</comment>
<name>A0A6L5GPW8_9FIRM</name>
<feature type="transmembrane region" description="Helical" evidence="1">
    <location>
        <begin position="116"/>
        <end position="138"/>
    </location>
</feature>
<accession>A0A6L5GPW8</accession>